<evidence type="ECO:0000256" key="11">
    <source>
        <dbReference type="SAM" id="Phobius"/>
    </source>
</evidence>
<comment type="subcellular location">
    <subcellularLocation>
        <location evidence="1">Membrane</location>
        <topology evidence="1">Multi-pass membrane protein</topology>
    </subcellularLocation>
</comment>
<dbReference type="GO" id="GO:0015145">
    <property type="term" value="F:monosaccharide transmembrane transporter activity"/>
    <property type="evidence" value="ECO:0007669"/>
    <property type="project" value="InterPro"/>
</dbReference>
<evidence type="ECO:0000256" key="2">
    <source>
        <dbReference type="ARBA" id="ARBA00010992"/>
    </source>
</evidence>
<protein>
    <submittedName>
        <fullName evidence="13">Hexose carrier protein HEX6</fullName>
    </submittedName>
</protein>
<dbReference type="NCBIfam" id="TIGR00879">
    <property type="entry name" value="SP"/>
    <property type="match status" value="1"/>
</dbReference>
<feature type="transmembrane region" description="Helical" evidence="11">
    <location>
        <begin position="170"/>
        <end position="191"/>
    </location>
</feature>
<dbReference type="PANTHER" id="PTHR23500">
    <property type="entry name" value="SOLUTE CARRIER FAMILY 2, FACILITATED GLUCOSE TRANSPORTER"/>
    <property type="match status" value="1"/>
</dbReference>
<evidence type="ECO:0000256" key="3">
    <source>
        <dbReference type="ARBA" id="ARBA00022448"/>
    </source>
</evidence>
<feature type="transmembrane region" description="Helical" evidence="11">
    <location>
        <begin position="203"/>
        <end position="222"/>
    </location>
</feature>
<keyword evidence="6" id="KW-0769">Symport</keyword>
<evidence type="ECO:0000313" key="14">
    <source>
        <dbReference type="Proteomes" id="UP001289374"/>
    </source>
</evidence>
<name>A0AAE1W1T6_9LAMI</name>
<dbReference type="InterPro" id="IPR045262">
    <property type="entry name" value="STP/PLT_plant"/>
</dbReference>
<evidence type="ECO:0000259" key="12">
    <source>
        <dbReference type="PROSITE" id="PS50850"/>
    </source>
</evidence>
<dbReference type="InterPro" id="IPR005828">
    <property type="entry name" value="MFS_sugar_transport-like"/>
</dbReference>
<dbReference type="PRINTS" id="PR00171">
    <property type="entry name" value="SUGRTRNSPORT"/>
</dbReference>
<dbReference type="PROSITE" id="PS00217">
    <property type="entry name" value="SUGAR_TRANSPORT_2"/>
    <property type="match status" value="1"/>
</dbReference>
<feature type="transmembrane region" description="Helical" evidence="11">
    <location>
        <begin position="141"/>
        <end position="158"/>
    </location>
</feature>
<dbReference type="FunFam" id="1.20.1250.20:FF:000002">
    <property type="entry name" value="Sugar transport protein 13"/>
    <property type="match status" value="1"/>
</dbReference>
<evidence type="ECO:0000256" key="8">
    <source>
        <dbReference type="ARBA" id="ARBA00023136"/>
    </source>
</evidence>
<proteinExistence type="inferred from homology"/>
<evidence type="ECO:0000256" key="4">
    <source>
        <dbReference type="ARBA" id="ARBA00022597"/>
    </source>
</evidence>
<dbReference type="GO" id="GO:0016020">
    <property type="term" value="C:membrane"/>
    <property type="evidence" value="ECO:0007669"/>
    <property type="project" value="UniProtKB-SubCell"/>
</dbReference>
<dbReference type="GO" id="GO:0015293">
    <property type="term" value="F:symporter activity"/>
    <property type="evidence" value="ECO:0007669"/>
    <property type="project" value="UniProtKB-KW"/>
</dbReference>
<gene>
    <name evidence="13" type="ORF">Sango_2640600</name>
</gene>
<feature type="transmembrane region" description="Helical" evidence="11">
    <location>
        <begin position="384"/>
        <end position="410"/>
    </location>
</feature>
<feature type="transmembrane region" description="Helical" evidence="11">
    <location>
        <begin position="81"/>
        <end position="101"/>
    </location>
</feature>
<keyword evidence="8 11" id="KW-0472">Membrane</keyword>
<feature type="transmembrane region" description="Helical" evidence="11">
    <location>
        <begin position="350"/>
        <end position="372"/>
    </location>
</feature>
<evidence type="ECO:0000256" key="1">
    <source>
        <dbReference type="ARBA" id="ARBA00004141"/>
    </source>
</evidence>
<comment type="caution">
    <text evidence="13">The sequence shown here is derived from an EMBL/GenBank/DDBJ whole genome shotgun (WGS) entry which is preliminary data.</text>
</comment>
<dbReference type="InterPro" id="IPR044778">
    <property type="entry name" value="MFS_STP/MST-like_plant"/>
</dbReference>
<dbReference type="InterPro" id="IPR003663">
    <property type="entry name" value="Sugar/inositol_transpt"/>
</dbReference>
<dbReference type="Proteomes" id="UP001289374">
    <property type="component" value="Unassembled WGS sequence"/>
</dbReference>
<feature type="transmembrane region" description="Helical" evidence="11">
    <location>
        <begin position="113"/>
        <end position="135"/>
    </location>
</feature>
<feature type="transmembrane region" description="Helical" evidence="11">
    <location>
        <begin position="422"/>
        <end position="445"/>
    </location>
</feature>
<sequence>MAVSVAVNTNDGLRYNGKVTWLVALSCVIAATGGLLFGYDTGVTGGVTSMEPFLKKFFPGVYIQMKEDTKLSNYCKFDSQLLTSFASSLYLTSLIASFVAASMTRDYGRKPSMIIGGVAFLIGATLGGAAQNIYVLTIGRLLLGVGIGFANQSVPLYLSEMAPSKFRGAFNYGFQFCVSAGGLVATLVNYGTEKIKGDWGWRISLATAALPALVLVVGALFLPETPNSLIQQGRDHEKAKRLLQKIRGTDDVEEEFDDLVTASKASKSIKHPFKKILQRKYRPHLVMSVAIPFFQQVSGINVITFYAPILFMTIGSGVSASLLSSVFLGIVGTSMTFMSSLMVDKLGRRILFFIGGISMFITQMMIGGIMAAKLGDHGALSEGYSFLVVILICIYTAAFAFSWGPLAWLVASEISPLEIRSAAQSVNVAVGFFSSALISQTFLAMLCHFKYATFFLFGTWVAFMTAFVYFLLPETKNVPIEKMNIIWRKHSFWKKFISDGKEYKDNRIHEPFLSSHG</sequence>
<dbReference type="EMBL" id="JACGWL010000016">
    <property type="protein sequence ID" value="KAK4385166.1"/>
    <property type="molecule type" value="Genomic_DNA"/>
</dbReference>
<evidence type="ECO:0000256" key="10">
    <source>
        <dbReference type="RuleBase" id="RU003346"/>
    </source>
</evidence>
<evidence type="ECO:0000313" key="13">
    <source>
        <dbReference type="EMBL" id="KAK4385166.1"/>
    </source>
</evidence>
<keyword evidence="7 11" id="KW-1133">Transmembrane helix</keyword>
<evidence type="ECO:0000256" key="6">
    <source>
        <dbReference type="ARBA" id="ARBA00022847"/>
    </source>
</evidence>
<evidence type="ECO:0000256" key="5">
    <source>
        <dbReference type="ARBA" id="ARBA00022692"/>
    </source>
</evidence>
<organism evidence="13 14">
    <name type="scientific">Sesamum angolense</name>
    <dbReference type="NCBI Taxonomy" id="2727404"/>
    <lineage>
        <taxon>Eukaryota</taxon>
        <taxon>Viridiplantae</taxon>
        <taxon>Streptophyta</taxon>
        <taxon>Embryophyta</taxon>
        <taxon>Tracheophyta</taxon>
        <taxon>Spermatophyta</taxon>
        <taxon>Magnoliopsida</taxon>
        <taxon>eudicotyledons</taxon>
        <taxon>Gunneridae</taxon>
        <taxon>Pentapetalae</taxon>
        <taxon>asterids</taxon>
        <taxon>lamiids</taxon>
        <taxon>Lamiales</taxon>
        <taxon>Pedaliaceae</taxon>
        <taxon>Sesamum</taxon>
    </lineage>
</organism>
<keyword evidence="4" id="KW-0762">Sugar transport</keyword>
<dbReference type="PANTHER" id="PTHR23500:SF30">
    <property type="entry name" value="SUGAR TRANSPORT PROTEIN 3"/>
    <property type="match status" value="1"/>
</dbReference>
<dbReference type="SUPFAM" id="SSF103473">
    <property type="entry name" value="MFS general substrate transporter"/>
    <property type="match status" value="1"/>
</dbReference>
<keyword evidence="14" id="KW-1185">Reference proteome</keyword>
<keyword evidence="5 11" id="KW-0812">Transmembrane</keyword>
<evidence type="ECO:0000256" key="7">
    <source>
        <dbReference type="ARBA" id="ARBA00022989"/>
    </source>
</evidence>
<keyword evidence="3 10" id="KW-0813">Transport</keyword>
<dbReference type="PROSITE" id="PS00216">
    <property type="entry name" value="SUGAR_TRANSPORT_1"/>
    <property type="match status" value="1"/>
</dbReference>
<feature type="domain" description="Major facilitator superfamily (MFS) profile" evidence="12">
    <location>
        <begin position="26"/>
        <end position="476"/>
    </location>
</feature>
<feature type="transmembrane region" description="Helical" evidence="11">
    <location>
        <begin position="451"/>
        <end position="472"/>
    </location>
</feature>
<dbReference type="InterPro" id="IPR020846">
    <property type="entry name" value="MFS_dom"/>
</dbReference>
<reference evidence="13" key="2">
    <citation type="journal article" date="2024" name="Plant">
        <title>Genomic evolution and insights into agronomic trait innovations of Sesamum species.</title>
        <authorList>
            <person name="Miao H."/>
            <person name="Wang L."/>
            <person name="Qu L."/>
            <person name="Liu H."/>
            <person name="Sun Y."/>
            <person name="Le M."/>
            <person name="Wang Q."/>
            <person name="Wei S."/>
            <person name="Zheng Y."/>
            <person name="Lin W."/>
            <person name="Duan Y."/>
            <person name="Cao H."/>
            <person name="Xiong S."/>
            <person name="Wang X."/>
            <person name="Wei L."/>
            <person name="Li C."/>
            <person name="Ma Q."/>
            <person name="Ju M."/>
            <person name="Zhao R."/>
            <person name="Li G."/>
            <person name="Mu C."/>
            <person name="Tian Q."/>
            <person name="Mei H."/>
            <person name="Zhang T."/>
            <person name="Gao T."/>
            <person name="Zhang H."/>
        </authorList>
    </citation>
    <scope>NUCLEOTIDE SEQUENCE</scope>
    <source>
        <strain evidence="13">K16</strain>
    </source>
</reference>
<evidence type="ECO:0000256" key="9">
    <source>
        <dbReference type="ARBA" id="ARBA00044504"/>
    </source>
</evidence>
<reference evidence="13" key="1">
    <citation type="submission" date="2020-06" db="EMBL/GenBank/DDBJ databases">
        <authorList>
            <person name="Li T."/>
            <person name="Hu X."/>
            <person name="Zhang T."/>
            <person name="Song X."/>
            <person name="Zhang H."/>
            <person name="Dai N."/>
            <person name="Sheng W."/>
            <person name="Hou X."/>
            <person name="Wei L."/>
        </authorList>
    </citation>
    <scope>NUCLEOTIDE SEQUENCE</scope>
    <source>
        <strain evidence="13">K16</strain>
        <tissue evidence="13">Leaf</tissue>
    </source>
</reference>
<accession>A0AAE1W1T6</accession>
<dbReference type="InterPro" id="IPR036259">
    <property type="entry name" value="MFS_trans_sf"/>
</dbReference>
<dbReference type="Gene3D" id="1.20.1250.20">
    <property type="entry name" value="MFS general substrate transporter like domains"/>
    <property type="match status" value="1"/>
</dbReference>
<dbReference type="CDD" id="cd17361">
    <property type="entry name" value="MFS_STP"/>
    <property type="match status" value="1"/>
</dbReference>
<comment type="similarity">
    <text evidence="9">Belongs to the major facilitator superfamily. Phosphate:H(+) symporter (TC 2.A.1.9) family.</text>
</comment>
<feature type="transmembrane region" description="Helical" evidence="11">
    <location>
        <begin position="317"/>
        <end position="338"/>
    </location>
</feature>
<comment type="similarity">
    <text evidence="2 10">Belongs to the major facilitator superfamily. Sugar transporter (TC 2.A.1.1) family.</text>
</comment>
<dbReference type="Pfam" id="PF00083">
    <property type="entry name" value="Sugar_tr"/>
    <property type="match status" value="1"/>
</dbReference>
<dbReference type="InterPro" id="IPR005829">
    <property type="entry name" value="Sugar_transporter_CS"/>
</dbReference>
<feature type="transmembrane region" description="Helical" evidence="11">
    <location>
        <begin position="19"/>
        <end position="39"/>
    </location>
</feature>
<feature type="transmembrane region" description="Helical" evidence="11">
    <location>
        <begin position="285"/>
        <end position="311"/>
    </location>
</feature>
<dbReference type="AlphaFoldDB" id="A0AAE1W1T6"/>
<dbReference type="PROSITE" id="PS50850">
    <property type="entry name" value="MFS"/>
    <property type="match status" value="1"/>
</dbReference>